<dbReference type="Pfam" id="PF00156">
    <property type="entry name" value="Pribosyltran"/>
    <property type="match status" value="1"/>
</dbReference>
<dbReference type="EMBL" id="BMYV01000003">
    <property type="protein sequence ID" value="GGX75062.1"/>
    <property type="molecule type" value="Genomic_DNA"/>
</dbReference>
<name>A0A918KVG6_9PROT</name>
<dbReference type="AlphaFoldDB" id="A0A918KVG6"/>
<organism evidence="4 5">
    <name type="scientific">Litorimonas cladophorae</name>
    <dbReference type="NCBI Taxonomy" id="1220491"/>
    <lineage>
        <taxon>Bacteria</taxon>
        <taxon>Pseudomonadati</taxon>
        <taxon>Pseudomonadota</taxon>
        <taxon>Alphaproteobacteria</taxon>
        <taxon>Maricaulales</taxon>
        <taxon>Robiginitomaculaceae</taxon>
    </lineage>
</organism>
<dbReference type="InterPro" id="IPR029057">
    <property type="entry name" value="PRTase-like"/>
</dbReference>
<evidence type="ECO:0000259" key="3">
    <source>
        <dbReference type="Pfam" id="PF00156"/>
    </source>
</evidence>
<evidence type="ECO:0000256" key="2">
    <source>
        <dbReference type="ARBA" id="ARBA00022679"/>
    </source>
</evidence>
<evidence type="ECO:0000256" key="1">
    <source>
        <dbReference type="ARBA" id="ARBA00022676"/>
    </source>
</evidence>
<dbReference type="GO" id="GO:0016757">
    <property type="term" value="F:glycosyltransferase activity"/>
    <property type="evidence" value="ECO:0007669"/>
    <property type="project" value="UniProtKB-KW"/>
</dbReference>
<dbReference type="Gene3D" id="3.40.50.2020">
    <property type="match status" value="1"/>
</dbReference>
<dbReference type="PANTHER" id="PTHR43363">
    <property type="entry name" value="HYPOXANTHINE PHOSPHORIBOSYLTRANSFERASE"/>
    <property type="match status" value="1"/>
</dbReference>
<protein>
    <submittedName>
        <fullName evidence="4">Hypoxanthine phosphoribosyltransferase</fullName>
    </submittedName>
</protein>
<feature type="domain" description="Phosphoribosyltransferase" evidence="3">
    <location>
        <begin position="24"/>
        <end position="172"/>
    </location>
</feature>
<comment type="caution">
    <text evidence="4">The sequence shown here is derived from an EMBL/GenBank/DDBJ whole genome shotgun (WGS) entry which is preliminary data.</text>
</comment>
<reference evidence="4 5" key="1">
    <citation type="journal article" date="2014" name="Int. J. Syst. Evol. Microbiol.">
        <title>Complete genome sequence of Corynebacterium casei LMG S-19264T (=DSM 44701T), isolated from a smear-ripened cheese.</title>
        <authorList>
            <consortium name="US DOE Joint Genome Institute (JGI-PGF)"/>
            <person name="Walter F."/>
            <person name="Albersmeier A."/>
            <person name="Kalinowski J."/>
            <person name="Ruckert C."/>
        </authorList>
    </citation>
    <scope>NUCLEOTIDE SEQUENCE [LARGE SCALE GENOMIC DNA]</scope>
    <source>
        <strain evidence="4 5">KCTC 23968</strain>
    </source>
</reference>
<accession>A0A918KVG6</accession>
<dbReference type="PANTHER" id="PTHR43363:SF1">
    <property type="entry name" value="HYPOXANTHINE-GUANINE PHOSPHORIBOSYLTRANSFERASE"/>
    <property type="match status" value="1"/>
</dbReference>
<dbReference type="RefSeq" id="WP_189587033.1">
    <property type="nucleotide sequence ID" value="NZ_BMYV01000003.1"/>
</dbReference>
<dbReference type="CDD" id="cd06223">
    <property type="entry name" value="PRTases_typeI"/>
    <property type="match status" value="1"/>
</dbReference>
<keyword evidence="2" id="KW-0808">Transferase</keyword>
<dbReference type="InterPro" id="IPR000836">
    <property type="entry name" value="PRTase_dom"/>
</dbReference>
<dbReference type="SUPFAM" id="SSF53271">
    <property type="entry name" value="PRTase-like"/>
    <property type="match status" value="1"/>
</dbReference>
<evidence type="ECO:0000313" key="5">
    <source>
        <dbReference type="Proteomes" id="UP000600865"/>
    </source>
</evidence>
<keyword evidence="1 4" id="KW-0328">Glycosyltransferase</keyword>
<gene>
    <name evidence="4" type="ORF">GCM10011309_26580</name>
</gene>
<keyword evidence="5" id="KW-1185">Reference proteome</keyword>
<proteinExistence type="predicted"/>
<dbReference type="Proteomes" id="UP000600865">
    <property type="component" value="Unassembled WGS sequence"/>
</dbReference>
<sequence length="200" mass="22966">MAEPTPQIEKVFVSSRDLLEDSFELALRIHESDFHPTFILGVWRGGTPVGIAVQEVLETLDCPTNHFAIRTASYGARTTSFDGEEALPEVEVLGLQHIVDVVDAEDRLLIIDDIFDSGRSVDAIIRQVRARCRKNTPKDIRVATIYYKPKRNLTDRNPDFYVHETDEWTVFPHELRGCSEEELRARGTMPKRYFDMNPKF</sequence>
<evidence type="ECO:0000313" key="4">
    <source>
        <dbReference type="EMBL" id="GGX75062.1"/>
    </source>
</evidence>